<accession>A0A644Z9K8</accession>
<name>A0A644Z9K8_9ZZZZ</name>
<protein>
    <submittedName>
        <fullName evidence="1">Uncharacterized protein</fullName>
    </submittedName>
</protein>
<comment type="caution">
    <text evidence="1">The sequence shown here is derived from an EMBL/GenBank/DDBJ whole genome shotgun (WGS) entry which is preliminary data.</text>
</comment>
<proteinExistence type="predicted"/>
<gene>
    <name evidence="1" type="ORF">SDC9_83969</name>
</gene>
<organism evidence="1">
    <name type="scientific">bioreactor metagenome</name>
    <dbReference type="NCBI Taxonomy" id="1076179"/>
    <lineage>
        <taxon>unclassified sequences</taxon>
        <taxon>metagenomes</taxon>
        <taxon>ecological metagenomes</taxon>
    </lineage>
</organism>
<reference evidence="1" key="1">
    <citation type="submission" date="2019-08" db="EMBL/GenBank/DDBJ databases">
        <authorList>
            <person name="Kucharzyk K."/>
            <person name="Murdoch R.W."/>
            <person name="Higgins S."/>
            <person name="Loffler F."/>
        </authorList>
    </citation>
    <scope>NUCLEOTIDE SEQUENCE</scope>
</reference>
<evidence type="ECO:0000313" key="1">
    <source>
        <dbReference type="EMBL" id="MPM37359.1"/>
    </source>
</evidence>
<sequence>MKKLKIKGITGTPVFLTRWRGYLDAKRQIVTTEGERWDSNYIQKVLCSCNSFTSGIYRDLETQTFEQHKQSAELVIEYLGLTAYLKAPEPQAGGMTKSVQKRSAARIATVKPNLRKRLSEVQTALADIEEGIGRAVNETGLTKRAAASLTGRKLQAYLHGAALVLHLPSDTNFTVTPEFDAEADYRLRHADNDGARKAILTKIAKEAERNEVVS</sequence>
<dbReference type="AlphaFoldDB" id="A0A644Z9K8"/>
<dbReference type="EMBL" id="VSSQ01007915">
    <property type="protein sequence ID" value="MPM37359.1"/>
    <property type="molecule type" value="Genomic_DNA"/>
</dbReference>